<proteinExistence type="predicted"/>
<protein>
    <recommendedName>
        <fullName evidence="6">Velvet domain-containing protein</fullName>
    </recommendedName>
</protein>
<dbReference type="Gene3D" id="2.60.40.3960">
    <property type="entry name" value="Velvet domain"/>
    <property type="match status" value="1"/>
</dbReference>
<evidence type="ECO:0000313" key="8">
    <source>
        <dbReference type="Proteomes" id="UP001145021"/>
    </source>
</evidence>
<evidence type="ECO:0000256" key="1">
    <source>
        <dbReference type="ARBA" id="ARBA00004123"/>
    </source>
</evidence>
<organism evidence="7 8">
    <name type="scientific">Coemansia asiatica</name>
    <dbReference type="NCBI Taxonomy" id="1052880"/>
    <lineage>
        <taxon>Eukaryota</taxon>
        <taxon>Fungi</taxon>
        <taxon>Fungi incertae sedis</taxon>
        <taxon>Zoopagomycota</taxon>
        <taxon>Kickxellomycotina</taxon>
        <taxon>Kickxellomycetes</taxon>
        <taxon>Kickxellales</taxon>
        <taxon>Kickxellaceae</taxon>
        <taxon>Coemansia</taxon>
    </lineage>
</organism>
<keyword evidence="4" id="KW-0539">Nucleus</keyword>
<evidence type="ECO:0000256" key="4">
    <source>
        <dbReference type="ARBA" id="ARBA00023242"/>
    </source>
</evidence>
<dbReference type="PROSITE" id="PS51821">
    <property type="entry name" value="VELVET"/>
    <property type="match status" value="1"/>
</dbReference>
<sequence length="483" mass="52148">MDESGTTPLRYLKGHKAAAMAGSMVSPLHTLRDMSATLGAYFVFSDLSVRMEGLFRLRFDLYEAEGEMVHRRASTMSTVFSVHSPKRFPGMMESTPLSKLFAEQGLRIRIRTEAGTKKRGRRPIGENCSQSAAILPPPSAKRARTAKGGNFRNSSIAGSNPLQMLPTMCNVSKSTISIDNSNIPLFCNDPFAAYHSNKENVPPGDSRNMMHLKSGPSLFKFEDACLGSKPATTHTVPSEPICMSRMGRPAEHRLQHSLSLSDMAAVALLDSLSNGNANRNANRNAKAQTPPMATEAEISRLLGPNSSCCLGQNYLTSYSANSASNLSVPLDAMIAGIDQHSQNQQHPQQQMPIMGTFDSSTTALSSSVTGPSYSNYRVASFTRTPETFNGSGMFVDTAPRMHPTLRSSAASSVHSEGTQALSMLQLPQRLYTSQMRVTSLHGQPTNRSSIQVPFGSQITGSNAGPGWSTVFKPSTSSTNLTII</sequence>
<dbReference type="InterPro" id="IPR037525">
    <property type="entry name" value="Velvet_dom"/>
</dbReference>
<feature type="region of interest" description="Disordered" evidence="5">
    <location>
        <begin position="115"/>
        <end position="155"/>
    </location>
</feature>
<dbReference type="InterPro" id="IPR038491">
    <property type="entry name" value="Velvet_dom_sf"/>
</dbReference>
<gene>
    <name evidence="7" type="ORF">LPJ64_002632</name>
</gene>
<evidence type="ECO:0000256" key="5">
    <source>
        <dbReference type="SAM" id="MobiDB-lite"/>
    </source>
</evidence>
<dbReference type="GO" id="GO:0005634">
    <property type="term" value="C:nucleus"/>
    <property type="evidence" value="ECO:0007669"/>
    <property type="project" value="UniProtKB-SubCell"/>
</dbReference>
<feature type="domain" description="Velvet" evidence="6">
    <location>
        <begin position="1"/>
        <end position="111"/>
    </location>
</feature>
<dbReference type="PANTHER" id="PTHR33572:SF18">
    <property type="entry name" value="SPORE DEVELOPMENT REGULATOR VOSA"/>
    <property type="match status" value="1"/>
</dbReference>
<dbReference type="AlphaFoldDB" id="A0A9W7XNB0"/>
<keyword evidence="2" id="KW-0805">Transcription regulation</keyword>
<comment type="subcellular location">
    <subcellularLocation>
        <location evidence="1">Nucleus</location>
    </subcellularLocation>
</comment>
<dbReference type="EMBL" id="JANBOH010000087">
    <property type="protein sequence ID" value="KAJ1645837.1"/>
    <property type="molecule type" value="Genomic_DNA"/>
</dbReference>
<reference evidence="7" key="1">
    <citation type="submission" date="2022-07" db="EMBL/GenBank/DDBJ databases">
        <title>Phylogenomic reconstructions and comparative analyses of Kickxellomycotina fungi.</title>
        <authorList>
            <person name="Reynolds N.K."/>
            <person name="Stajich J.E."/>
            <person name="Barry K."/>
            <person name="Grigoriev I.V."/>
            <person name="Crous P."/>
            <person name="Smith M.E."/>
        </authorList>
    </citation>
    <scope>NUCLEOTIDE SEQUENCE</scope>
    <source>
        <strain evidence="7">NBRC 105413</strain>
    </source>
</reference>
<keyword evidence="3" id="KW-0804">Transcription</keyword>
<keyword evidence="8" id="KW-1185">Reference proteome</keyword>
<dbReference type="Proteomes" id="UP001145021">
    <property type="component" value="Unassembled WGS sequence"/>
</dbReference>
<evidence type="ECO:0000259" key="6">
    <source>
        <dbReference type="PROSITE" id="PS51821"/>
    </source>
</evidence>
<dbReference type="InterPro" id="IPR021740">
    <property type="entry name" value="Velvet"/>
</dbReference>
<dbReference type="PANTHER" id="PTHR33572">
    <property type="entry name" value="SPORE DEVELOPMENT REGULATOR VOSA"/>
    <property type="match status" value="1"/>
</dbReference>
<dbReference type="Pfam" id="PF11754">
    <property type="entry name" value="Velvet"/>
    <property type="match status" value="1"/>
</dbReference>
<evidence type="ECO:0000256" key="3">
    <source>
        <dbReference type="ARBA" id="ARBA00023163"/>
    </source>
</evidence>
<name>A0A9W7XNB0_9FUNG</name>
<comment type="caution">
    <text evidence="7">The sequence shown here is derived from an EMBL/GenBank/DDBJ whole genome shotgun (WGS) entry which is preliminary data.</text>
</comment>
<accession>A0A9W7XNB0</accession>
<evidence type="ECO:0000313" key="7">
    <source>
        <dbReference type="EMBL" id="KAJ1645837.1"/>
    </source>
</evidence>
<evidence type="ECO:0000256" key="2">
    <source>
        <dbReference type="ARBA" id="ARBA00023015"/>
    </source>
</evidence>